<dbReference type="EMBL" id="LDPG01000012">
    <property type="protein sequence ID" value="KLV17338.1"/>
    <property type="molecule type" value="Genomic_DNA"/>
</dbReference>
<gene>
    <name evidence="1" type="ORF">ABW01_17215</name>
</gene>
<dbReference type="Proteomes" id="UP000035904">
    <property type="component" value="Unassembled WGS sequence"/>
</dbReference>
<dbReference type="PATRIC" id="fig|1392.242.peg.1324"/>
<organism evidence="1 2">
    <name type="scientific">Bacillus anthracis</name>
    <name type="common">anthrax bacterium</name>
    <dbReference type="NCBI Taxonomy" id="1392"/>
    <lineage>
        <taxon>Bacteria</taxon>
        <taxon>Bacillati</taxon>
        <taxon>Bacillota</taxon>
        <taxon>Bacilli</taxon>
        <taxon>Bacillales</taxon>
        <taxon>Bacillaceae</taxon>
        <taxon>Bacillus</taxon>
        <taxon>Bacillus cereus group</taxon>
    </lineage>
</organism>
<accession>A0A0J1HUH2</accession>
<evidence type="ECO:0000313" key="1">
    <source>
        <dbReference type="EMBL" id="KLV17338.1"/>
    </source>
</evidence>
<dbReference type="RefSeq" id="WP_002195028.1">
    <property type="nucleotide sequence ID" value="NZ_LDPG01000012.1"/>
</dbReference>
<reference evidence="1 2" key="1">
    <citation type="submission" date="2015-05" db="EMBL/GenBank/DDBJ databases">
        <title>Whole genome sequence and identification of bacterial endophytes from Costus igneus.</title>
        <authorList>
            <person name="Lee Y.P."/>
            <person name="Gan H.M."/>
            <person name="Eng W."/>
            <person name="Wheatley M.S."/>
            <person name="Caraballo A."/>
            <person name="Polter S."/>
            <person name="Savka M.A."/>
            <person name="Hudson A.O."/>
        </authorList>
    </citation>
    <scope>NUCLEOTIDE SEQUENCE [LARGE SCALE GENOMIC DNA]</scope>
    <source>
        <strain evidence="1 2">RIT375</strain>
    </source>
</reference>
<proteinExistence type="predicted"/>
<dbReference type="AlphaFoldDB" id="A0A0J1HUH2"/>
<comment type="caution">
    <text evidence="1">The sequence shown here is derived from an EMBL/GenBank/DDBJ whole genome shotgun (WGS) entry which is preliminary data.</text>
</comment>
<protein>
    <submittedName>
        <fullName evidence="1">Uncharacterized protein</fullName>
    </submittedName>
</protein>
<evidence type="ECO:0000313" key="2">
    <source>
        <dbReference type="Proteomes" id="UP000035904"/>
    </source>
</evidence>
<sequence length="99" mass="11446">MVVVRVYRSLKEDTLGYFQYKGECVQAMVKEGFPVVSSVLVLDAWELQFKVLEDIEVYQSIARRYKEKGVTSTVAVATALDEEMKMIHETRVQNILKRN</sequence>
<name>A0A0J1HUH2_BACAN</name>